<evidence type="ECO:0000313" key="3">
    <source>
        <dbReference type="Proteomes" id="UP000809137"/>
    </source>
</evidence>
<keyword evidence="1" id="KW-0472">Membrane</keyword>
<gene>
    <name evidence="2" type="ORF">JJB79_14050</name>
</gene>
<feature type="transmembrane region" description="Helical" evidence="1">
    <location>
        <begin position="155"/>
        <end position="172"/>
    </location>
</feature>
<name>A0ABS1Z9C5_9GAMM</name>
<evidence type="ECO:0000313" key="2">
    <source>
        <dbReference type="EMBL" id="MBM0748520.1"/>
    </source>
</evidence>
<organism evidence="2 3">
    <name type="scientific">Pantoea eucrina</name>
    <dbReference type="NCBI Taxonomy" id="472693"/>
    <lineage>
        <taxon>Bacteria</taxon>
        <taxon>Pseudomonadati</taxon>
        <taxon>Pseudomonadota</taxon>
        <taxon>Gammaproteobacteria</taxon>
        <taxon>Enterobacterales</taxon>
        <taxon>Erwiniaceae</taxon>
        <taxon>Pantoea</taxon>
    </lineage>
</organism>
<evidence type="ECO:0000256" key="1">
    <source>
        <dbReference type="SAM" id="Phobius"/>
    </source>
</evidence>
<dbReference type="Proteomes" id="UP000809137">
    <property type="component" value="Unassembled WGS sequence"/>
</dbReference>
<keyword evidence="1" id="KW-1133">Transmembrane helix</keyword>
<sequence>MPPTSDPQMLMLLYFVLPVWLIAGFADWLCHRATDIETTTGLKETYIHILMFFEMGLPLLAALFLEINALVIAFMIVLFFCHEATALWDVNYAVTARRVSPVEQHVHSFLEMVPLMALLLVISRHWPQFLALFGFGEESARFELKQRIDPLPGNYIVAVLTGIFVLELLPYLEEYWRGKKAKKRAQDT</sequence>
<protein>
    <submittedName>
        <fullName evidence="2">Diguanylate cyclase</fullName>
    </submittedName>
</protein>
<keyword evidence="1" id="KW-0812">Transmembrane</keyword>
<keyword evidence="3" id="KW-1185">Reference proteome</keyword>
<feature type="transmembrane region" description="Helical" evidence="1">
    <location>
        <begin position="12"/>
        <end position="30"/>
    </location>
</feature>
<reference evidence="2 3" key="1">
    <citation type="submission" date="2021-01" db="EMBL/GenBank/DDBJ databases">
        <title>Complete genome sequence of Pantoea eucrina OB49, a heavy metal tolerant bacterium with PGPR potential isolated from wheat in Algeria.</title>
        <authorList>
            <person name="Lekired A."/>
            <person name="Ouzari I.H."/>
        </authorList>
    </citation>
    <scope>NUCLEOTIDE SEQUENCE [LARGE SCALE GENOMIC DNA]</scope>
    <source>
        <strain evidence="2 3">OB49</strain>
    </source>
</reference>
<proteinExistence type="predicted"/>
<dbReference type="EMBL" id="JAFCXS010000011">
    <property type="protein sequence ID" value="MBM0748520.1"/>
    <property type="molecule type" value="Genomic_DNA"/>
</dbReference>
<comment type="caution">
    <text evidence="2">The sequence shown here is derived from an EMBL/GenBank/DDBJ whole genome shotgun (WGS) entry which is preliminary data.</text>
</comment>
<accession>A0ABS1Z9C5</accession>